<evidence type="ECO:0000313" key="3">
    <source>
        <dbReference type="Proteomes" id="UP000031552"/>
    </source>
</evidence>
<accession>A0A090CYJ6</accession>
<comment type="caution">
    <text evidence="2">The sequence shown here is derived from an EMBL/GenBank/DDBJ whole genome shotgun (WGS) entry which is preliminary data.</text>
</comment>
<proteinExistence type="predicted"/>
<reference evidence="2" key="2">
    <citation type="submission" date="2014-09" db="EMBL/GenBank/DDBJ databases">
        <title>Criblamydia sequanensis harbors a mega-plasmid encoding arsenite resistance.</title>
        <authorList>
            <person name="Bertelli C."/>
            <person name="Goesmann A."/>
            <person name="Greub G."/>
        </authorList>
    </citation>
    <scope>NUCLEOTIDE SEQUENCE [LARGE SCALE GENOMIC DNA]</scope>
    <source>
        <strain evidence="2">CRIB-18</strain>
    </source>
</reference>
<dbReference type="Gene3D" id="1.20.1280.50">
    <property type="match status" value="1"/>
</dbReference>
<dbReference type="AlphaFoldDB" id="A0A090CYJ6"/>
<dbReference type="SUPFAM" id="SSF81383">
    <property type="entry name" value="F-box domain"/>
    <property type="match status" value="1"/>
</dbReference>
<name>A0A090CYJ6_9BACT</name>
<keyword evidence="3" id="KW-1185">Reference proteome</keyword>
<dbReference type="InterPro" id="IPR001810">
    <property type="entry name" value="F-box_dom"/>
</dbReference>
<dbReference type="RefSeq" id="WP_079977960.1">
    <property type="nucleotide sequence ID" value="NZ_CCEJ010000003.1"/>
</dbReference>
<dbReference type="EMBL" id="CCEJ010000003">
    <property type="protein sequence ID" value="CDR33506.1"/>
    <property type="molecule type" value="Genomic_DNA"/>
</dbReference>
<evidence type="ECO:0000313" key="2">
    <source>
        <dbReference type="EMBL" id="CDR33506.1"/>
    </source>
</evidence>
<protein>
    <recommendedName>
        <fullName evidence="1">F-box domain-containing protein</fullName>
    </recommendedName>
</protein>
<feature type="domain" description="F-box" evidence="1">
    <location>
        <begin position="25"/>
        <end position="56"/>
    </location>
</feature>
<sequence>MNDFPQINSSLPWVDMPGMGATNPRIPKEILALIFDFLPTQQALGTCRLVSREWRASYPEETIKLRYRLSIAFMKTESFLHSSKEVAFTLNYLLRIKDFEKVAFLFKELEESFSNNMSCDRDLFLSLLKFAAENDCFSLILWMRLTPAYLQYLKENEGKVYSIFIKNIKPNLELIKSYLHALGESEKKIFFNHLQNMHQMSFKSVYFDPEYTIDNSWNYRLSLMYRLDSLKKIPPQTQDISTSLFSFISEHYPDHEELLKEWVHSTGLPSL</sequence>
<organism evidence="2 3">
    <name type="scientific">Candidatus Criblamydia sequanensis CRIB-18</name>
    <dbReference type="NCBI Taxonomy" id="1437425"/>
    <lineage>
        <taxon>Bacteria</taxon>
        <taxon>Pseudomonadati</taxon>
        <taxon>Chlamydiota</taxon>
        <taxon>Chlamydiia</taxon>
        <taxon>Parachlamydiales</taxon>
        <taxon>Candidatus Criblamydiaceae</taxon>
        <taxon>Candidatus Criblamydia</taxon>
    </lineage>
</organism>
<dbReference type="InterPro" id="IPR036047">
    <property type="entry name" value="F-box-like_dom_sf"/>
</dbReference>
<gene>
    <name evidence="2" type="ORF">CSEC_0673</name>
</gene>
<dbReference type="Proteomes" id="UP000031552">
    <property type="component" value="Unassembled WGS sequence"/>
</dbReference>
<dbReference type="Pfam" id="PF12937">
    <property type="entry name" value="F-box-like"/>
    <property type="match status" value="1"/>
</dbReference>
<evidence type="ECO:0000259" key="1">
    <source>
        <dbReference type="Pfam" id="PF12937"/>
    </source>
</evidence>
<reference evidence="2" key="1">
    <citation type="submission" date="2013-12" db="EMBL/GenBank/DDBJ databases">
        <authorList>
            <person name="Linke B."/>
        </authorList>
    </citation>
    <scope>NUCLEOTIDE SEQUENCE [LARGE SCALE GENOMIC DNA]</scope>
    <source>
        <strain evidence="2">CRIB-18</strain>
    </source>
</reference>